<comment type="caution">
    <text evidence="2">The sequence shown here is derived from an EMBL/GenBank/DDBJ whole genome shotgun (WGS) entry which is preliminary data.</text>
</comment>
<feature type="domain" description="Pyridoxamine 5'-phosphate oxidase N-terminal" evidence="1">
    <location>
        <begin position="5"/>
        <end position="101"/>
    </location>
</feature>
<dbReference type="Proteomes" id="UP001501321">
    <property type="component" value="Unassembled WGS sequence"/>
</dbReference>
<reference evidence="3" key="1">
    <citation type="journal article" date="2019" name="Int. J. Syst. Evol. Microbiol.">
        <title>The Global Catalogue of Microorganisms (GCM) 10K type strain sequencing project: providing services to taxonomists for standard genome sequencing and annotation.</title>
        <authorList>
            <consortium name="The Broad Institute Genomics Platform"/>
            <consortium name="The Broad Institute Genome Sequencing Center for Infectious Disease"/>
            <person name="Wu L."/>
            <person name="Ma J."/>
        </authorList>
    </citation>
    <scope>NUCLEOTIDE SEQUENCE [LARGE SCALE GENOMIC DNA]</scope>
    <source>
        <strain evidence="3">JCM 32226</strain>
    </source>
</reference>
<dbReference type="Pfam" id="PF01243">
    <property type="entry name" value="PNPOx_N"/>
    <property type="match status" value="1"/>
</dbReference>
<evidence type="ECO:0000259" key="1">
    <source>
        <dbReference type="Pfam" id="PF01243"/>
    </source>
</evidence>
<protein>
    <recommendedName>
        <fullName evidence="1">Pyridoxamine 5'-phosphate oxidase N-terminal domain-containing protein</fullName>
    </recommendedName>
</protein>
<gene>
    <name evidence="2" type="ORF">GCM10023095_08800</name>
</gene>
<dbReference type="InterPro" id="IPR011194">
    <property type="entry name" value="UPF0306"/>
</dbReference>
<dbReference type="Gene3D" id="2.30.110.10">
    <property type="entry name" value="Electron Transport, Fmn-binding Protein, Chain A"/>
    <property type="match status" value="1"/>
</dbReference>
<keyword evidence="3" id="KW-1185">Reference proteome</keyword>
<dbReference type="PIRSF" id="PIRSF009554">
    <property type="entry name" value="UCP009554"/>
    <property type="match status" value="1"/>
</dbReference>
<dbReference type="InterPro" id="IPR011576">
    <property type="entry name" value="Pyridox_Oxase_N"/>
</dbReference>
<name>A0ABP8Q2B0_9GAMM</name>
<dbReference type="RefSeq" id="WP_345010467.1">
    <property type="nucleotide sequence ID" value="NZ_BAABFC010000006.1"/>
</dbReference>
<sequence>MFPIPEPIAEFLLQHHVLSLATQDKDGLWAASCFYAADLTKGRLLLLSSLNTRHGAAMLASPRVAGTISGQPETLTEIAGVQFTAQATLLSDGDAKAALALYCRRHPLARLGRHPIWSLSLHSLKHTSNRWVFGQKTHWHRDAGEMLPQVVDDAGKSQ</sequence>
<evidence type="ECO:0000313" key="2">
    <source>
        <dbReference type="EMBL" id="GAA4495488.1"/>
    </source>
</evidence>
<accession>A0ABP8Q2B0</accession>
<dbReference type="SUPFAM" id="SSF50475">
    <property type="entry name" value="FMN-binding split barrel"/>
    <property type="match status" value="1"/>
</dbReference>
<proteinExistence type="predicted"/>
<dbReference type="EMBL" id="BAABFC010000006">
    <property type="protein sequence ID" value="GAA4495488.1"/>
    <property type="molecule type" value="Genomic_DNA"/>
</dbReference>
<evidence type="ECO:0000313" key="3">
    <source>
        <dbReference type="Proteomes" id="UP001501321"/>
    </source>
</evidence>
<dbReference type="InterPro" id="IPR012349">
    <property type="entry name" value="Split_barrel_FMN-bd"/>
</dbReference>
<organism evidence="2 3">
    <name type="scientific">Pseudaeromonas paramecii</name>
    <dbReference type="NCBI Taxonomy" id="2138166"/>
    <lineage>
        <taxon>Bacteria</taxon>
        <taxon>Pseudomonadati</taxon>
        <taxon>Pseudomonadota</taxon>
        <taxon>Gammaproteobacteria</taxon>
        <taxon>Aeromonadales</taxon>
        <taxon>Aeromonadaceae</taxon>
        <taxon>Pseudaeromonas</taxon>
    </lineage>
</organism>